<comment type="caution">
    <text evidence="1">The sequence shown here is derived from an EMBL/GenBank/DDBJ whole genome shotgun (WGS) entry which is preliminary data.</text>
</comment>
<organism evidence="1 2">
    <name type="scientific">Racocetra persica</name>
    <dbReference type="NCBI Taxonomy" id="160502"/>
    <lineage>
        <taxon>Eukaryota</taxon>
        <taxon>Fungi</taxon>
        <taxon>Fungi incertae sedis</taxon>
        <taxon>Mucoromycota</taxon>
        <taxon>Glomeromycotina</taxon>
        <taxon>Glomeromycetes</taxon>
        <taxon>Diversisporales</taxon>
        <taxon>Gigasporaceae</taxon>
        <taxon>Racocetra</taxon>
    </lineage>
</organism>
<accession>A0ACA9SQH6</accession>
<feature type="non-terminal residue" evidence="1">
    <location>
        <position position="1"/>
    </location>
</feature>
<gene>
    <name evidence="1" type="ORF">RPERSI_LOCUS33499</name>
</gene>
<sequence>INYTRDELISLIDAGELREDFKEYIDWRNKASNNIAILKSTFKNEKTQSHDHIYAKLYRYQLLGNNYKDLVGEKANIRELTKSARIKKLCVDFVVGKNELSRLYKFVLSPSEM</sequence>
<dbReference type="Proteomes" id="UP000789920">
    <property type="component" value="Unassembled WGS sequence"/>
</dbReference>
<name>A0ACA9SQH6_9GLOM</name>
<evidence type="ECO:0000313" key="2">
    <source>
        <dbReference type="Proteomes" id="UP000789920"/>
    </source>
</evidence>
<keyword evidence="2" id="KW-1185">Reference proteome</keyword>
<feature type="non-terminal residue" evidence="1">
    <location>
        <position position="113"/>
    </location>
</feature>
<reference evidence="1" key="1">
    <citation type="submission" date="2021-06" db="EMBL/GenBank/DDBJ databases">
        <authorList>
            <person name="Kallberg Y."/>
            <person name="Tangrot J."/>
            <person name="Rosling A."/>
        </authorList>
    </citation>
    <scope>NUCLEOTIDE SEQUENCE</scope>
    <source>
        <strain evidence="1">MA461A</strain>
    </source>
</reference>
<protein>
    <submittedName>
        <fullName evidence="1">30151_t:CDS:1</fullName>
    </submittedName>
</protein>
<proteinExistence type="predicted"/>
<dbReference type="EMBL" id="CAJVQC010145159">
    <property type="protein sequence ID" value="CAG8845078.1"/>
    <property type="molecule type" value="Genomic_DNA"/>
</dbReference>
<evidence type="ECO:0000313" key="1">
    <source>
        <dbReference type="EMBL" id="CAG8845078.1"/>
    </source>
</evidence>